<keyword evidence="2" id="KW-1133">Transmembrane helix</keyword>
<evidence type="ECO:0000313" key="3">
    <source>
        <dbReference type="EMBL" id="AFR36043.1"/>
    </source>
</evidence>
<name>J9R6C2_RIEAN</name>
<dbReference type="HOGENOM" id="CLU_2635780_0_0_10"/>
<keyword evidence="2" id="KW-0472">Membrane</keyword>
<dbReference type="Proteomes" id="UP000006276">
    <property type="component" value="Chromosome"/>
</dbReference>
<proteinExistence type="predicted"/>
<sequence length="77" mass="9223">METIKDTPKNNKLTILLGIIILLLSICLFQVNRENNRLKRQVSVLNGDVKNLNQENDELEEKYYELEQESENRYYDY</sequence>
<organism evidence="3 4">
    <name type="scientific">Riemerella anatipestifer RA-CH-1</name>
    <dbReference type="NCBI Taxonomy" id="1228997"/>
    <lineage>
        <taxon>Bacteria</taxon>
        <taxon>Pseudomonadati</taxon>
        <taxon>Bacteroidota</taxon>
        <taxon>Flavobacteriia</taxon>
        <taxon>Flavobacteriales</taxon>
        <taxon>Weeksellaceae</taxon>
        <taxon>Riemerella</taxon>
    </lineage>
</organism>
<dbReference type="KEGG" id="rag:B739_1445"/>
<gene>
    <name evidence="3" type="ORF">B739_1445</name>
</gene>
<evidence type="ECO:0000256" key="1">
    <source>
        <dbReference type="SAM" id="Coils"/>
    </source>
</evidence>
<keyword evidence="1" id="KW-0175">Coiled coil</keyword>
<feature type="coiled-coil region" evidence="1">
    <location>
        <begin position="35"/>
        <end position="72"/>
    </location>
</feature>
<dbReference type="EMBL" id="CP003787">
    <property type="protein sequence ID" value="AFR36043.1"/>
    <property type="molecule type" value="Genomic_DNA"/>
</dbReference>
<reference evidence="3 4" key="1">
    <citation type="submission" date="2012-09" db="EMBL/GenBank/DDBJ databases">
        <title>Riemerella anatipestifer vaccine strains.</title>
        <authorList>
            <person name="Chun C.A."/>
            <person name="Shu W.M."/>
            <person name="Kang Z.D."/>
            <person name="Jia W.X."/>
        </authorList>
    </citation>
    <scope>NUCLEOTIDE SEQUENCE [LARGE SCALE GENOMIC DNA]</scope>
    <source>
        <strain evidence="3 4">RA-CH-1</strain>
    </source>
</reference>
<accession>J9R6C2</accession>
<keyword evidence="2" id="KW-0812">Transmembrane</keyword>
<evidence type="ECO:0008006" key="5">
    <source>
        <dbReference type="Google" id="ProtNLM"/>
    </source>
</evidence>
<feature type="transmembrane region" description="Helical" evidence="2">
    <location>
        <begin position="13"/>
        <end position="31"/>
    </location>
</feature>
<dbReference type="RefSeq" id="WP_014938366.1">
    <property type="nucleotide sequence ID" value="NC_018609.1"/>
</dbReference>
<protein>
    <recommendedName>
        <fullName evidence="5">Septum formation initiator</fullName>
    </recommendedName>
</protein>
<dbReference type="AlphaFoldDB" id="J9R6C2"/>
<dbReference type="PATRIC" id="fig|1228997.3.peg.1442"/>
<evidence type="ECO:0000256" key="2">
    <source>
        <dbReference type="SAM" id="Phobius"/>
    </source>
</evidence>
<evidence type="ECO:0000313" key="4">
    <source>
        <dbReference type="Proteomes" id="UP000006276"/>
    </source>
</evidence>
<keyword evidence="4" id="KW-1185">Reference proteome</keyword>